<gene>
    <name evidence="5" type="ORF">QOZ94_001314</name>
</gene>
<keyword evidence="3" id="KW-0378">Hydrolase</keyword>
<dbReference type="GO" id="GO:0004300">
    <property type="term" value="F:enoyl-CoA hydratase activity"/>
    <property type="evidence" value="ECO:0007669"/>
    <property type="project" value="UniProtKB-EC"/>
</dbReference>
<proteinExistence type="predicted"/>
<dbReference type="RefSeq" id="WP_237344984.1">
    <property type="nucleotide sequence ID" value="NZ_JABWGX010000007.1"/>
</dbReference>
<evidence type="ECO:0000313" key="6">
    <source>
        <dbReference type="Proteomes" id="UP001241747"/>
    </source>
</evidence>
<dbReference type="PANTHER" id="PTHR43176:SF3">
    <property type="entry name" value="3-HYDROXYISOBUTYRYL-COA HYDROLASE, MITOCHONDRIAL"/>
    <property type="match status" value="1"/>
</dbReference>
<evidence type="ECO:0000256" key="1">
    <source>
        <dbReference type="ARBA" id="ARBA00001709"/>
    </source>
</evidence>
<evidence type="ECO:0000313" key="5">
    <source>
        <dbReference type="EMBL" id="MDQ0504540.1"/>
    </source>
</evidence>
<name>A0ABU0LBV0_XANAG</name>
<evidence type="ECO:0000256" key="2">
    <source>
        <dbReference type="ARBA" id="ARBA00011915"/>
    </source>
</evidence>
<keyword evidence="5" id="KW-0456">Lyase</keyword>
<dbReference type="PANTHER" id="PTHR43176">
    <property type="entry name" value="3-HYDROXYISOBUTYRYL-COA HYDROLASE-RELATED"/>
    <property type="match status" value="1"/>
</dbReference>
<dbReference type="EMBL" id="JAUSVY010000002">
    <property type="protein sequence ID" value="MDQ0504540.1"/>
    <property type="molecule type" value="Genomic_DNA"/>
</dbReference>
<comment type="caution">
    <text evidence="5">The sequence shown here is derived from an EMBL/GenBank/DDBJ whole genome shotgun (WGS) entry which is preliminary data.</text>
</comment>
<dbReference type="SUPFAM" id="SSF52096">
    <property type="entry name" value="ClpP/crotonase"/>
    <property type="match status" value="1"/>
</dbReference>
<organism evidence="5 6">
    <name type="scientific">Xanthobacter agilis</name>
    <dbReference type="NCBI Taxonomy" id="47492"/>
    <lineage>
        <taxon>Bacteria</taxon>
        <taxon>Pseudomonadati</taxon>
        <taxon>Pseudomonadota</taxon>
        <taxon>Alphaproteobacteria</taxon>
        <taxon>Hyphomicrobiales</taxon>
        <taxon>Xanthobacteraceae</taxon>
        <taxon>Xanthobacter</taxon>
    </lineage>
</organism>
<evidence type="ECO:0000256" key="3">
    <source>
        <dbReference type="ARBA" id="ARBA00022801"/>
    </source>
</evidence>
<dbReference type="InterPro" id="IPR032259">
    <property type="entry name" value="HIBYL-CoA-H"/>
</dbReference>
<feature type="domain" description="Enoyl-CoA hydratase/isomerase" evidence="4">
    <location>
        <begin position="18"/>
        <end position="344"/>
    </location>
</feature>
<dbReference type="CDD" id="cd06558">
    <property type="entry name" value="crotonase-like"/>
    <property type="match status" value="1"/>
</dbReference>
<dbReference type="Proteomes" id="UP001241747">
    <property type="component" value="Unassembled WGS sequence"/>
</dbReference>
<reference evidence="5 6" key="1">
    <citation type="submission" date="2023-07" db="EMBL/GenBank/DDBJ databases">
        <title>Genomic Encyclopedia of Type Strains, Phase IV (KMG-IV): sequencing the most valuable type-strain genomes for metagenomic binning, comparative biology and taxonomic classification.</title>
        <authorList>
            <person name="Goeker M."/>
        </authorList>
    </citation>
    <scope>NUCLEOTIDE SEQUENCE [LARGE SCALE GENOMIC DNA]</scope>
    <source>
        <strain evidence="5 6">DSM 3770</strain>
    </source>
</reference>
<dbReference type="InterPro" id="IPR045004">
    <property type="entry name" value="ECH_dom"/>
</dbReference>
<comment type="catalytic activity">
    <reaction evidence="1">
        <text>3-hydroxy-2-methylpropanoyl-CoA + H2O = 3-hydroxy-2-methylpropanoate + CoA + H(+)</text>
        <dbReference type="Rhea" id="RHEA:20888"/>
        <dbReference type="ChEBI" id="CHEBI:11805"/>
        <dbReference type="ChEBI" id="CHEBI:15377"/>
        <dbReference type="ChEBI" id="CHEBI:15378"/>
        <dbReference type="ChEBI" id="CHEBI:57287"/>
        <dbReference type="ChEBI" id="CHEBI:57340"/>
        <dbReference type="EC" id="3.1.2.4"/>
    </reaction>
</comment>
<protein>
    <recommendedName>
        <fullName evidence="2">3-hydroxyisobutyryl-CoA hydrolase</fullName>
        <ecNumber evidence="2">3.1.2.4</ecNumber>
    </recommendedName>
</protein>
<dbReference type="NCBIfam" id="NF004127">
    <property type="entry name" value="PRK05617.1"/>
    <property type="match status" value="1"/>
</dbReference>
<sequence length="358" mass="37951">MENRPEPEVILERKGEAGVITLNRPKALNALNLPMVREILPRLREWAKDPAITRVIIKAVGEKAFCAGGDVRTLYDLGRAGRTAEALDFWREEYVLNHYIGTFPKPYVALVDGICMGGGFGLSAHGAHRVAGERYLFAMPEVNIGLFPDVGGTHVLPRLPGAFGVFLALTGTRIRAPEALACGLATAVVPSSVFPALEEALRAGGDVATTIAAHGVQPAPSAFADRAELIADLFSRGNLPAILSGLDETAAGGGPFATFAATTAQDIRAKSPTSLSIAMEQMKRGPALDLGGCLKAEFRAVTRVAAGHDFYEGVRAVLVDRDNAPRWQPASLADVDPNIIAAHFDPIPHELELLAPGA</sequence>
<evidence type="ECO:0000259" key="4">
    <source>
        <dbReference type="Pfam" id="PF16113"/>
    </source>
</evidence>
<keyword evidence="6" id="KW-1185">Reference proteome</keyword>
<accession>A0ABU0LBV0</accession>
<dbReference type="InterPro" id="IPR029045">
    <property type="entry name" value="ClpP/crotonase-like_dom_sf"/>
</dbReference>
<dbReference type="Pfam" id="PF16113">
    <property type="entry name" value="ECH_2"/>
    <property type="match status" value="1"/>
</dbReference>
<dbReference type="EC" id="3.1.2.4" evidence="2"/>
<dbReference type="Gene3D" id="3.90.226.10">
    <property type="entry name" value="2-enoyl-CoA Hydratase, Chain A, domain 1"/>
    <property type="match status" value="1"/>
</dbReference>